<sequence length="90" mass="10189">MIDPACRQRRAERFGDVLLSNDIGKLGRTVLAVQSQRHSREATHPPRRWDRPGRDTKADPAHPPEPVDPCCLPALGEFTGWTPRGVRRRV</sequence>
<accession>A0A511D2Z7</accession>
<gene>
    <name evidence="2" type="ORF">PA7_29930</name>
</gene>
<keyword evidence="3" id="KW-1185">Reference proteome</keyword>
<comment type="caution">
    <text evidence="2">The sequence shown here is derived from an EMBL/GenBank/DDBJ whole genome shotgun (WGS) entry which is preliminary data.</text>
</comment>
<organism evidence="2 3">
    <name type="scientific">Pseudonocardia asaccharolytica DSM 44247 = NBRC 16224</name>
    <dbReference type="NCBI Taxonomy" id="1123024"/>
    <lineage>
        <taxon>Bacteria</taxon>
        <taxon>Bacillati</taxon>
        <taxon>Actinomycetota</taxon>
        <taxon>Actinomycetes</taxon>
        <taxon>Pseudonocardiales</taxon>
        <taxon>Pseudonocardiaceae</taxon>
        <taxon>Pseudonocardia</taxon>
    </lineage>
</organism>
<feature type="region of interest" description="Disordered" evidence="1">
    <location>
        <begin position="33"/>
        <end position="70"/>
    </location>
</feature>
<feature type="compositionally biased region" description="Basic and acidic residues" evidence="1">
    <location>
        <begin position="38"/>
        <end position="62"/>
    </location>
</feature>
<dbReference type="EMBL" id="BJVI01000032">
    <property type="protein sequence ID" value="GEL19156.1"/>
    <property type="molecule type" value="Genomic_DNA"/>
</dbReference>
<reference evidence="2 3" key="1">
    <citation type="submission" date="2019-07" db="EMBL/GenBank/DDBJ databases">
        <title>Whole genome shotgun sequence of Pseudonocardia asaccharolytica NBRC 16224.</title>
        <authorList>
            <person name="Hosoyama A."/>
            <person name="Uohara A."/>
            <person name="Ohji S."/>
            <person name="Ichikawa N."/>
        </authorList>
    </citation>
    <scope>NUCLEOTIDE SEQUENCE [LARGE SCALE GENOMIC DNA]</scope>
    <source>
        <strain evidence="2 3">NBRC 16224</strain>
    </source>
</reference>
<evidence type="ECO:0000256" key="1">
    <source>
        <dbReference type="SAM" id="MobiDB-lite"/>
    </source>
</evidence>
<evidence type="ECO:0000313" key="3">
    <source>
        <dbReference type="Proteomes" id="UP000321328"/>
    </source>
</evidence>
<name>A0A511D2Z7_9PSEU</name>
<dbReference type="Proteomes" id="UP000321328">
    <property type="component" value="Unassembled WGS sequence"/>
</dbReference>
<proteinExistence type="predicted"/>
<dbReference type="AlphaFoldDB" id="A0A511D2Z7"/>
<protein>
    <submittedName>
        <fullName evidence="2">Uncharacterized protein</fullName>
    </submittedName>
</protein>
<evidence type="ECO:0000313" key="2">
    <source>
        <dbReference type="EMBL" id="GEL19156.1"/>
    </source>
</evidence>